<dbReference type="Pfam" id="PF08933">
    <property type="entry name" value="PrnB"/>
    <property type="match status" value="1"/>
</dbReference>
<gene>
    <name evidence="1" type="ORF">SAMN04488540_112101</name>
</gene>
<dbReference type="InterPro" id="IPR037217">
    <property type="entry name" value="Trp/Indoleamine_2_3_dOase-like"/>
</dbReference>
<evidence type="ECO:0008006" key="3">
    <source>
        <dbReference type="Google" id="ProtNLM"/>
    </source>
</evidence>
<dbReference type="AlphaFoldDB" id="A0A1G8W512"/>
<protein>
    <recommendedName>
        <fullName evidence="3">Tryptophan 2,3-dioxygenase</fullName>
    </recommendedName>
</protein>
<dbReference type="Gene3D" id="1.20.58.600">
    <property type="match status" value="1"/>
</dbReference>
<accession>A0A1G8W512</accession>
<dbReference type="EMBL" id="FNEM01000012">
    <property type="protein sequence ID" value="SDJ73411.1"/>
    <property type="molecule type" value="Genomic_DNA"/>
</dbReference>
<dbReference type="OrthoDB" id="4301605at2"/>
<proteinExistence type="predicted"/>
<dbReference type="RefSeq" id="WP_090366376.1">
    <property type="nucleotide sequence ID" value="NZ_FNEM01000012.1"/>
</dbReference>
<reference evidence="2" key="1">
    <citation type="submission" date="2016-10" db="EMBL/GenBank/DDBJ databases">
        <authorList>
            <person name="Varghese N."/>
            <person name="Submissions S."/>
        </authorList>
    </citation>
    <scope>NUCLEOTIDE SEQUENCE [LARGE SCALE GENOMIC DNA]</scope>
    <source>
        <strain evidence="2">DSM 23317</strain>
    </source>
</reference>
<dbReference type="InterPro" id="IPR015029">
    <property type="entry name" value="PrnB"/>
</dbReference>
<dbReference type="Proteomes" id="UP000199527">
    <property type="component" value="Unassembled WGS sequence"/>
</dbReference>
<dbReference type="GO" id="GO:0019441">
    <property type="term" value="P:L-tryptophan catabolic process to kynurenine"/>
    <property type="evidence" value="ECO:0007669"/>
    <property type="project" value="InterPro"/>
</dbReference>
<sequence length="395" mass="44436">MTQHAQAFDQWIRTDFKAINTELEQLYFQQQDKANVEGVGDDLKARMESGGRGFIEKLLAEGNTDEGFDSNFDLLGNVGMYMAACRRHDLTEPSRERKSPLKAASALALHIGASLGVTPRFATSHLTTHCLAKAGVPKRFTSLDDEALFIDYNTLAVLAYKRAADALVRILPMGISHPVAIHLLEDARQALVDVAKWNQVLFDKLDSERFFNSVRPYYKPFRVGQHEYRGANAGDFAGINEIDMLLGLCQANNPFYSQLLVDKFLYMMPEDQRRLRDVMRRRSFLDDLLSAAKTDADSDWFQRVLPAFLAVQQAHGHTAIQHHDQLVSRFIAKPSTEMAAQHLKQVTASGPPLEVLMRSLQGLRDLRAAAPRDDIPSRYRDINALSALVKGQRHD</sequence>
<organism evidence="1 2">
    <name type="scientific">Ferrimonas sediminum</name>
    <dbReference type="NCBI Taxonomy" id="718193"/>
    <lineage>
        <taxon>Bacteria</taxon>
        <taxon>Pseudomonadati</taxon>
        <taxon>Pseudomonadota</taxon>
        <taxon>Gammaproteobacteria</taxon>
        <taxon>Alteromonadales</taxon>
        <taxon>Ferrimonadaceae</taxon>
        <taxon>Ferrimonas</taxon>
    </lineage>
</organism>
<dbReference type="SUPFAM" id="SSF140959">
    <property type="entry name" value="Indolic compounds 2,3-dioxygenase-like"/>
    <property type="match status" value="1"/>
</dbReference>
<name>A0A1G8W512_9GAMM</name>
<evidence type="ECO:0000313" key="2">
    <source>
        <dbReference type="Proteomes" id="UP000199527"/>
    </source>
</evidence>
<dbReference type="GO" id="GO:0046872">
    <property type="term" value="F:metal ion binding"/>
    <property type="evidence" value="ECO:0007669"/>
    <property type="project" value="InterPro"/>
</dbReference>
<dbReference type="Gene3D" id="1.20.58.480">
    <property type="match status" value="1"/>
</dbReference>
<dbReference type="GO" id="GO:0020037">
    <property type="term" value="F:heme binding"/>
    <property type="evidence" value="ECO:0007669"/>
    <property type="project" value="InterPro"/>
</dbReference>
<keyword evidence="2" id="KW-1185">Reference proteome</keyword>
<evidence type="ECO:0000313" key="1">
    <source>
        <dbReference type="EMBL" id="SDJ73411.1"/>
    </source>
</evidence>